<dbReference type="AlphaFoldDB" id="A0A1Y2HEK0"/>
<dbReference type="STRING" id="765915.A0A1Y2HEK0"/>
<proteinExistence type="predicted"/>
<organism evidence="3 4">
    <name type="scientific">Catenaria anguillulae PL171</name>
    <dbReference type="NCBI Taxonomy" id="765915"/>
    <lineage>
        <taxon>Eukaryota</taxon>
        <taxon>Fungi</taxon>
        <taxon>Fungi incertae sedis</taxon>
        <taxon>Blastocladiomycota</taxon>
        <taxon>Blastocladiomycetes</taxon>
        <taxon>Blastocladiales</taxon>
        <taxon>Catenariaceae</taxon>
        <taxon>Catenaria</taxon>
    </lineage>
</organism>
<dbReference type="OrthoDB" id="5583736at2759"/>
<sequence length="1082" mass="119292">MTAAPTATARRRASCSAQQQRSSSRLVVIAAVMAVALLAASCAHAQDSTATAQSRDPDFALFPLWDRISTPVGVRFAPKTGEVFIPSRSGMIFYAKDVKAARPIKVGDITKDVFNNFDRGLTGLAIHPDFPQRNEIYVLYGRDATVSDTTTPKWQDICPSGLCEGSSAVGRLQWDKDTQQLTNLTNIVVDWCIMTTTHQVGDLHFDNNGNLVISSGDQTLFDNGLNFGEAPNVCPAASKSDPESGGSLQALSLGNPVGKVVFISKGDLDAWTADNSKKPSLRPHALGFRNPYRFSIDRETNDIYLGDVGFADWEELNKLDPIVGDSTPNDKIKNYGDIYQGRVKAEQAIFQYDHRQTFGDVPNTSGGQSAITGVAVYRGNDLPDSYKGSVWFTDYTRQATWVIRRKDGKLDTGDIKMMISGIQEGVDLTFGPDGALYLTQVWEGRIWKYQYVKGKGVPPIGRIRTSQVWGPTPLSVQFNASSSVDPLRGNLKYEWSFDGSDNFRDLGPAPSNRFSNKVKDGQVVKLRLTSDKPNGGSSITEVRVFPGLSLSADITLNQGNYTFAVGDEVKFSAVVKTESGAAIPKERASWTMLIAHCYPGPECRREAKSCHSHLVNTFEGTLDGKLASPDHEYPSFLTLQLDATHPDAPELRIPFVRTMTPRAVTINMETKPESLYILSNLIECRAPCEYTGLEKGTLTLDLAKEQMNENRQAFRFTGWSTASGNAPVQPGSSKGDNDPRRVVLLAQNNTRLVANFEPFNLPVAPEAQAAPAPTDVLGTGGWRKCQVSWKAPKDLPPGVNITNYIVYFRETKFMQKEPPGQFRTHMLPATTTSWDFINVDVGSRCEFQIASVSSAGEGRRSEIKGFYAQVAPPTEVFDCPERQCKYKGALLDDWNHPYQPKNLLNLLQEHDGKSYETFNVQDNQMIIKPRADALKDFYFYSLIVDPAVRCFPADIYFTHLYFKVTAPKGADFDITLHSKAPGCKEYLEKKFVKVSAYAAMDGTQKEIRIPLKDLTPNPRNIVSVSMQGFNMAVDYLFDDLGFINLCEFRPSPATRHGVFSDPKSLVTTGAGLIAGACAAMLV</sequence>
<evidence type="ECO:0000259" key="2">
    <source>
        <dbReference type="PROSITE" id="PS50853"/>
    </source>
</evidence>
<evidence type="ECO:0000256" key="1">
    <source>
        <dbReference type="SAM" id="SignalP"/>
    </source>
</evidence>
<dbReference type="SUPFAM" id="SSF50952">
    <property type="entry name" value="Soluble quinoprotein glucose dehydrogenase"/>
    <property type="match status" value="1"/>
</dbReference>
<dbReference type="InterPro" id="IPR012938">
    <property type="entry name" value="Glc/Sorbosone_DH"/>
</dbReference>
<feature type="signal peptide" evidence="1">
    <location>
        <begin position="1"/>
        <end position="45"/>
    </location>
</feature>
<dbReference type="InterPro" id="IPR013783">
    <property type="entry name" value="Ig-like_fold"/>
</dbReference>
<dbReference type="Proteomes" id="UP000193411">
    <property type="component" value="Unassembled WGS sequence"/>
</dbReference>
<dbReference type="PANTHER" id="PTHR19328">
    <property type="entry name" value="HEDGEHOG-INTERACTING PROTEIN"/>
    <property type="match status" value="1"/>
</dbReference>
<dbReference type="InterPro" id="IPR011041">
    <property type="entry name" value="Quinoprot_gluc/sorb_DH_b-prop"/>
</dbReference>
<feature type="domain" description="Fibronectin type-III" evidence="2">
    <location>
        <begin position="770"/>
        <end position="873"/>
    </location>
</feature>
<keyword evidence="4" id="KW-1185">Reference proteome</keyword>
<name>A0A1Y2HEK0_9FUNG</name>
<dbReference type="PROSITE" id="PS50853">
    <property type="entry name" value="FN3"/>
    <property type="match status" value="1"/>
</dbReference>
<reference evidence="3 4" key="1">
    <citation type="submission" date="2016-07" db="EMBL/GenBank/DDBJ databases">
        <title>Pervasive Adenine N6-methylation of Active Genes in Fungi.</title>
        <authorList>
            <consortium name="DOE Joint Genome Institute"/>
            <person name="Mondo S.J."/>
            <person name="Dannebaum R.O."/>
            <person name="Kuo R.C."/>
            <person name="Labutti K."/>
            <person name="Haridas S."/>
            <person name="Kuo A."/>
            <person name="Salamov A."/>
            <person name="Ahrendt S.R."/>
            <person name="Lipzen A."/>
            <person name="Sullivan W."/>
            <person name="Andreopoulos W.B."/>
            <person name="Clum A."/>
            <person name="Lindquist E."/>
            <person name="Daum C."/>
            <person name="Ramamoorthy G.K."/>
            <person name="Gryganskyi A."/>
            <person name="Culley D."/>
            <person name="Magnuson J.K."/>
            <person name="James T.Y."/>
            <person name="O'Malley M.A."/>
            <person name="Stajich J.E."/>
            <person name="Spatafora J.W."/>
            <person name="Visel A."/>
            <person name="Grigoriev I.V."/>
        </authorList>
    </citation>
    <scope>NUCLEOTIDE SEQUENCE [LARGE SCALE GENOMIC DNA]</scope>
    <source>
        <strain evidence="3 4">PL171</strain>
    </source>
</reference>
<dbReference type="Pfam" id="PF07995">
    <property type="entry name" value="GSDH"/>
    <property type="match status" value="1"/>
</dbReference>
<evidence type="ECO:0000313" key="4">
    <source>
        <dbReference type="Proteomes" id="UP000193411"/>
    </source>
</evidence>
<dbReference type="SUPFAM" id="SSF49265">
    <property type="entry name" value="Fibronectin type III"/>
    <property type="match status" value="1"/>
</dbReference>
<dbReference type="PANTHER" id="PTHR19328:SF13">
    <property type="entry name" value="HIPL1 PROTEIN"/>
    <property type="match status" value="1"/>
</dbReference>
<dbReference type="InterPro" id="IPR036116">
    <property type="entry name" value="FN3_sf"/>
</dbReference>
<accession>A0A1Y2HEK0</accession>
<dbReference type="CDD" id="cd00063">
    <property type="entry name" value="FN3"/>
    <property type="match status" value="1"/>
</dbReference>
<gene>
    <name evidence="3" type="ORF">BCR44DRAFT_1439299</name>
</gene>
<dbReference type="EMBL" id="MCFL01000040">
    <property type="protein sequence ID" value="ORZ32998.1"/>
    <property type="molecule type" value="Genomic_DNA"/>
</dbReference>
<protein>
    <submittedName>
        <fullName evidence="3">Sorbosone dehydrogenase-domain-containing protein</fullName>
    </submittedName>
</protein>
<dbReference type="Gene3D" id="2.60.40.10">
    <property type="entry name" value="Immunoglobulins"/>
    <property type="match status" value="2"/>
</dbReference>
<dbReference type="InterPro" id="IPR011042">
    <property type="entry name" value="6-blade_b-propeller_TolB-like"/>
</dbReference>
<keyword evidence="1" id="KW-0732">Signal</keyword>
<evidence type="ECO:0000313" key="3">
    <source>
        <dbReference type="EMBL" id="ORZ32998.1"/>
    </source>
</evidence>
<dbReference type="InterPro" id="IPR003961">
    <property type="entry name" value="FN3_dom"/>
</dbReference>
<dbReference type="Gene3D" id="2.120.10.30">
    <property type="entry name" value="TolB, C-terminal domain"/>
    <property type="match status" value="1"/>
</dbReference>
<comment type="caution">
    <text evidence="3">The sequence shown here is derived from an EMBL/GenBank/DDBJ whole genome shotgun (WGS) entry which is preliminary data.</text>
</comment>
<feature type="chain" id="PRO_5012146829" evidence="1">
    <location>
        <begin position="46"/>
        <end position="1082"/>
    </location>
</feature>